<evidence type="ECO:0000256" key="2">
    <source>
        <dbReference type="SAM" id="Phobius"/>
    </source>
</evidence>
<reference evidence="4" key="3">
    <citation type="submission" date="2018-07" db="EMBL/GenBank/DDBJ databases">
        <title>WGS assembly of Glycine max.</title>
        <authorList>
            <person name="Schmutz J."/>
            <person name="Cannon S."/>
            <person name="Schlueter J."/>
            <person name="Ma J."/>
            <person name="Mitros T."/>
            <person name="Nelson W."/>
            <person name="Hyten D."/>
            <person name="Song Q."/>
            <person name="Thelen J."/>
            <person name="Cheng J."/>
            <person name="Xu D."/>
            <person name="Hellsten U."/>
            <person name="May G."/>
            <person name="Yu Y."/>
            <person name="Sakurai T."/>
            <person name="Umezawa T."/>
            <person name="Bhattacharyya M."/>
            <person name="Sandhu D."/>
            <person name="Valliyodan B."/>
            <person name="Lindquist E."/>
            <person name="Peto M."/>
            <person name="Grant D."/>
            <person name="Shu S."/>
            <person name="Goodstein D."/>
            <person name="Barry K."/>
            <person name="Futrell-Griggs M."/>
            <person name="Abernathy B."/>
            <person name="Du J."/>
            <person name="Tian Z."/>
            <person name="Zhu L."/>
            <person name="Gill N."/>
            <person name="Joshi T."/>
            <person name="Libault M."/>
            <person name="Sethuraman A."/>
            <person name="Zhang X."/>
            <person name="Shinozaki K."/>
            <person name="Nguyen H."/>
            <person name="Wing R."/>
            <person name="Cregan P."/>
            <person name="Specht J."/>
            <person name="Grimwood J."/>
            <person name="Rokhsar D."/>
            <person name="Stacey G."/>
            <person name="Shoemaker R."/>
            <person name="Jackson S."/>
        </authorList>
    </citation>
    <scope>NUCLEOTIDE SEQUENCE</scope>
    <source>
        <tissue evidence="4">Callus</tissue>
    </source>
</reference>
<sequence>MFIAGFIFIAGVAFCAAAQNLAMLIFGGASFPFRDRTIKNTLSMFQLNITLGIPLANLVNYATNNFFFSTKRANADDTTAIITATTSTETNYSDNNHDNTATNLPFKLTTTTHATTTPATTMTTTKSPPQRLPSKPTVATPP</sequence>
<keyword evidence="6" id="KW-1185">Reference proteome</keyword>
<evidence type="ECO:0008006" key="7">
    <source>
        <dbReference type="Google" id="ProtNLM"/>
    </source>
</evidence>
<evidence type="ECO:0000313" key="6">
    <source>
        <dbReference type="Proteomes" id="UP000008827"/>
    </source>
</evidence>
<evidence type="ECO:0000256" key="1">
    <source>
        <dbReference type="SAM" id="MobiDB-lite"/>
    </source>
</evidence>
<feature type="chain" id="PRO_5014520817" description="PGG domain-containing protein" evidence="3">
    <location>
        <begin position="18"/>
        <end position="142"/>
    </location>
</feature>
<name>A0A0R0EMN7_SOYBN</name>
<evidence type="ECO:0000313" key="5">
    <source>
        <dbReference type="EnsemblPlants" id="KRG91267"/>
    </source>
</evidence>
<dbReference type="AlphaFoldDB" id="A0A0R0EMN7"/>
<feature type="transmembrane region" description="Helical" evidence="2">
    <location>
        <begin position="42"/>
        <end position="62"/>
    </location>
</feature>
<feature type="region of interest" description="Disordered" evidence="1">
    <location>
        <begin position="112"/>
        <end position="142"/>
    </location>
</feature>
<keyword evidence="2" id="KW-1133">Transmembrane helix</keyword>
<evidence type="ECO:0000256" key="3">
    <source>
        <dbReference type="SAM" id="SignalP"/>
    </source>
</evidence>
<gene>
    <name evidence="4" type="ORF">GLYMA_20G144200</name>
</gene>
<organism evidence="4">
    <name type="scientific">Glycine max</name>
    <name type="common">Soybean</name>
    <name type="synonym">Glycine hispida</name>
    <dbReference type="NCBI Taxonomy" id="3847"/>
    <lineage>
        <taxon>Eukaryota</taxon>
        <taxon>Viridiplantae</taxon>
        <taxon>Streptophyta</taxon>
        <taxon>Embryophyta</taxon>
        <taxon>Tracheophyta</taxon>
        <taxon>Spermatophyta</taxon>
        <taxon>Magnoliopsida</taxon>
        <taxon>eudicotyledons</taxon>
        <taxon>Gunneridae</taxon>
        <taxon>Pentapetalae</taxon>
        <taxon>rosids</taxon>
        <taxon>fabids</taxon>
        <taxon>Fabales</taxon>
        <taxon>Fabaceae</taxon>
        <taxon>Papilionoideae</taxon>
        <taxon>50 kb inversion clade</taxon>
        <taxon>NPAAA clade</taxon>
        <taxon>indigoferoid/millettioid clade</taxon>
        <taxon>Phaseoleae</taxon>
        <taxon>Glycine</taxon>
        <taxon>Glycine subgen. Soja</taxon>
    </lineage>
</organism>
<reference evidence="5" key="2">
    <citation type="submission" date="2018-02" db="UniProtKB">
        <authorList>
            <consortium name="EnsemblPlants"/>
        </authorList>
    </citation>
    <scope>IDENTIFICATION</scope>
    <source>
        <strain evidence="5">Williams 82</strain>
    </source>
</reference>
<accession>A0A0R0EMN7</accession>
<dbReference type="EnsemblPlants" id="KRG91267">
    <property type="protein sequence ID" value="KRG91267"/>
    <property type="gene ID" value="GLYMA_20G144200"/>
</dbReference>
<feature type="compositionally biased region" description="Low complexity" evidence="1">
    <location>
        <begin position="112"/>
        <end position="125"/>
    </location>
</feature>
<keyword evidence="3" id="KW-0732">Signal</keyword>
<protein>
    <recommendedName>
        <fullName evidence="7">PGG domain-containing protein</fullName>
    </recommendedName>
</protein>
<proteinExistence type="predicted"/>
<dbReference type="EMBL" id="CM000853">
    <property type="protein sequence ID" value="KRG91267.1"/>
    <property type="molecule type" value="Genomic_DNA"/>
</dbReference>
<evidence type="ECO:0000313" key="4">
    <source>
        <dbReference type="EMBL" id="KRG91267.1"/>
    </source>
</evidence>
<keyword evidence="2" id="KW-0472">Membrane</keyword>
<keyword evidence="2" id="KW-0812">Transmembrane</keyword>
<dbReference type="InParanoid" id="A0A0R0EMN7"/>
<dbReference type="Proteomes" id="UP000008827">
    <property type="component" value="Chromosome 20"/>
</dbReference>
<dbReference type="Gramene" id="KRG91267">
    <property type="protein sequence ID" value="KRG91267"/>
    <property type="gene ID" value="GLYMA_20G144200"/>
</dbReference>
<reference evidence="4 5" key="1">
    <citation type="journal article" date="2010" name="Nature">
        <title>Genome sequence of the palaeopolyploid soybean.</title>
        <authorList>
            <person name="Schmutz J."/>
            <person name="Cannon S.B."/>
            <person name="Schlueter J."/>
            <person name="Ma J."/>
            <person name="Mitros T."/>
            <person name="Nelson W."/>
            <person name="Hyten D.L."/>
            <person name="Song Q."/>
            <person name="Thelen J.J."/>
            <person name="Cheng J."/>
            <person name="Xu D."/>
            <person name="Hellsten U."/>
            <person name="May G.D."/>
            <person name="Yu Y."/>
            <person name="Sakurai T."/>
            <person name="Umezawa T."/>
            <person name="Bhattacharyya M.K."/>
            <person name="Sandhu D."/>
            <person name="Valliyodan B."/>
            <person name="Lindquist E."/>
            <person name="Peto M."/>
            <person name="Grant D."/>
            <person name="Shu S."/>
            <person name="Goodstein D."/>
            <person name="Barry K."/>
            <person name="Futrell-Griggs M."/>
            <person name="Abernathy B."/>
            <person name="Du J."/>
            <person name="Tian Z."/>
            <person name="Zhu L."/>
            <person name="Gill N."/>
            <person name="Joshi T."/>
            <person name="Libault M."/>
            <person name="Sethuraman A."/>
            <person name="Zhang X.-C."/>
            <person name="Shinozaki K."/>
            <person name="Nguyen H.T."/>
            <person name="Wing R.A."/>
            <person name="Cregan P."/>
            <person name="Specht J."/>
            <person name="Grimwood J."/>
            <person name="Rokhsar D."/>
            <person name="Stacey G."/>
            <person name="Shoemaker R.C."/>
            <person name="Jackson S.A."/>
        </authorList>
    </citation>
    <scope>NUCLEOTIDE SEQUENCE</scope>
    <source>
        <strain evidence="5">cv. Williams 82</strain>
        <tissue evidence="4">Callus</tissue>
    </source>
</reference>
<feature type="signal peptide" evidence="3">
    <location>
        <begin position="1"/>
        <end position="17"/>
    </location>
</feature>